<gene>
    <name evidence="3" type="ORF">RBB77_13130</name>
</gene>
<dbReference type="InterPro" id="IPR001466">
    <property type="entry name" value="Beta-lactam-related"/>
</dbReference>
<dbReference type="AlphaFoldDB" id="A0AAU7ZLL4"/>
<dbReference type="GO" id="GO:0016787">
    <property type="term" value="F:hydrolase activity"/>
    <property type="evidence" value="ECO:0007669"/>
    <property type="project" value="UniProtKB-KW"/>
</dbReference>
<dbReference type="SUPFAM" id="SSF56601">
    <property type="entry name" value="beta-lactamase/transpeptidase-like"/>
    <property type="match status" value="1"/>
</dbReference>
<name>A0AAU7ZLL4_9BACT</name>
<dbReference type="EMBL" id="CP132942">
    <property type="protein sequence ID" value="XCB31399.1"/>
    <property type="molecule type" value="Genomic_DNA"/>
</dbReference>
<feature type="signal peptide" evidence="1">
    <location>
        <begin position="1"/>
        <end position="31"/>
    </location>
</feature>
<accession>A0AAU7ZLL4</accession>
<dbReference type="Pfam" id="PF00144">
    <property type="entry name" value="Beta-lactamase"/>
    <property type="match status" value="1"/>
</dbReference>
<sequence length="491" mass="53525">MNSSKGRACLKRPGTYLLAAICAVCYATTLAQTSAITASKIHKETSSGLRVFTPFQADAVEPNSTKQRLDEVAGSFTKDDAFMGAVVVAKGSDILLDKGYGKAVMEWNIPDSPNVKFRIGSMTKQFTAALVLLEQEDGKLSVDDPIRKYLPDSPATWDKITVADLLHHTSGVPNFIFDKRFFEWRMVSHTPAEEMELFKDKPLNFLPGTQWEYSNSNYALLGIILEKVTGQRFVDLLQERILVPLGMKDSGLDDDDLILPKRAEGYQPGSKGIVPVRSQSMSVGWSTGSMYSTTGDLLRWERGLFGGKVLSASSLKQMTTATKGNYGCGVFVSRKDDMKVVEHGGSIEGFNSYMIYVPARNIAVIALSNVSGDAPDKMAAKLLDVTLGKTVTLAKQRVAVPIAKGELPKFVGDYQISTQLSLNITASDGGLVVLATGQPPLRFSYEGEINGHPQFFTRAMDAQIEFLPTVTDHVSTLVLHLSGTAMTGKRQ</sequence>
<organism evidence="3">
    <name type="scientific">Tunturiibacter psychrotolerans</name>
    <dbReference type="NCBI Taxonomy" id="3069686"/>
    <lineage>
        <taxon>Bacteria</taxon>
        <taxon>Pseudomonadati</taxon>
        <taxon>Acidobacteriota</taxon>
        <taxon>Terriglobia</taxon>
        <taxon>Terriglobales</taxon>
        <taxon>Acidobacteriaceae</taxon>
        <taxon>Tunturiibacter</taxon>
    </lineage>
</organism>
<reference evidence="3" key="2">
    <citation type="journal article" date="2024" name="Environ. Microbiol.">
        <title>Genome analysis and description of Tunturibacter gen. nov. expands the diversity of Terriglobia in tundra soils.</title>
        <authorList>
            <person name="Messyasz A."/>
            <person name="Mannisto M.K."/>
            <person name="Kerkhof L.J."/>
            <person name="Haggblom M.M."/>
        </authorList>
    </citation>
    <scope>NUCLEOTIDE SEQUENCE</scope>
    <source>
        <strain evidence="3">X5P6</strain>
    </source>
</reference>
<reference evidence="3" key="1">
    <citation type="submission" date="2023-08" db="EMBL/GenBank/DDBJ databases">
        <authorList>
            <person name="Messyasz A."/>
            <person name="Mannisto M.K."/>
            <person name="Kerkhof L.J."/>
            <person name="Haggblom M."/>
        </authorList>
    </citation>
    <scope>NUCLEOTIDE SEQUENCE</scope>
    <source>
        <strain evidence="3">X5P6</strain>
    </source>
</reference>
<dbReference type="RefSeq" id="WP_353062244.1">
    <property type="nucleotide sequence ID" value="NZ_CP132942.1"/>
</dbReference>
<dbReference type="InterPro" id="IPR050491">
    <property type="entry name" value="AmpC-like"/>
</dbReference>
<dbReference type="KEGG" id="tpsc:RBB77_13130"/>
<evidence type="ECO:0000313" key="3">
    <source>
        <dbReference type="EMBL" id="XCB31399.1"/>
    </source>
</evidence>
<protein>
    <submittedName>
        <fullName evidence="3">Serine hydrolase</fullName>
    </submittedName>
</protein>
<evidence type="ECO:0000259" key="2">
    <source>
        <dbReference type="Pfam" id="PF00144"/>
    </source>
</evidence>
<feature type="domain" description="Beta-lactamase-related" evidence="2">
    <location>
        <begin position="84"/>
        <end position="379"/>
    </location>
</feature>
<evidence type="ECO:0000256" key="1">
    <source>
        <dbReference type="SAM" id="SignalP"/>
    </source>
</evidence>
<feature type="chain" id="PRO_5043336111" evidence="1">
    <location>
        <begin position="32"/>
        <end position="491"/>
    </location>
</feature>
<keyword evidence="3" id="KW-0378">Hydrolase</keyword>
<keyword evidence="1" id="KW-0732">Signal</keyword>
<dbReference type="PANTHER" id="PTHR46825">
    <property type="entry name" value="D-ALANYL-D-ALANINE-CARBOXYPEPTIDASE/ENDOPEPTIDASE AMPH"/>
    <property type="match status" value="1"/>
</dbReference>
<dbReference type="Gene3D" id="3.40.710.10">
    <property type="entry name" value="DD-peptidase/beta-lactamase superfamily"/>
    <property type="match status" value="1"/>
</dbReference>
<proteinExistence type="predicted"/>
<dbReference type="PANTHER" id="PTHR46825:SF9">
    <property type="entry name" value="BETA-LACTAMASE-RELATED DOMAIN-CONTAINING PROTEIN"/>
    <property type="match status" value="1"/>
</dbReference>
<dbReference type="InterPro" id="IPR012338">
    <property type="entry name" value="Beta-lactam/transpept-like"/>
</dbReference>